<keyword evidence="3" id="KW-1185">Reference proteome</keyword>
<evidence type="ECO:0000313" key="2">
    <source>
        <dbReference type="EMBL" id="GIY09747.1"/>
    </source>
</evidence>
<organism evidence="2 3">
    <name type="scientific">Caerostris extrusa</name>
    <name type="common">Bark spider</name>
    <name type="synonym">Caerostris bankana</name>
    <dbReference type="NCBI Taxonomy" id="172846"/>
    <lineage>
        <taxon>Eukaryota</taxon>
        <taxon>Metazoa</taxon>
        <taxon>Ecdysozoa</taxon>
        <taxon>Arthropoda</taxon>
        <taxon>Chelicerata</taxon>
        <taxon>Arachnida</taxon>
        <taxon>Araneae</taxon>
        <taxon>Araneomorphae</taxon>
        <taxon>Entelegynae</taxon>
        <taxon>Araneoidea</taxon>
        <taxon>Araneidae</taxon>
        <taxon>Caerostris</taxon>
    </lineage>
</organism>
<reference evidence="2 3" key="1">
    <citation type="submission" date="2021-06" db="EMBL/GenBank/DDBJ databases">
        <title>Caerostris extrusa draft genome.</title>
        <authorList>
            <person name="Kono N."/>
            <person name="Arakawa K."/>
        </authorList>
    </citation>
    <scope>NUCLEOTIDE SEQUENCE [LARGE SCALE GENOMIC DNA]</scope>
</reference>
<feature type="region of interest" description="Disordered" evidence="1">
    <location>
        <begin position="55"/>
        <end position="74"/>
    </location>
</feature>
<protein>
    <submittedName>
        <fullName evidence="2">Uncharacterized protein</fullName>
    </submittedName>
</protein>
<sequence length="99" mass="11065">MATLKGSAFNGTNGKLLLADEWKTEICPQFIVNHILNALERYAFEHKALNSCPTRWKGVNSQTKKPSGSNKSTKRLESFVAQHCVMDLNKTLIQTPTIC</sequence>
<proteinExistence type="predicted"/>
<dbReference type="EMBL" id="BPLR01006421">
    <property type="protein sequence ID" value="GIY09747.1"/>
    <property type="molecule type" value="Genomic_DNA"/>
</dbReference>
<comment type="caution">
    <text evidence="2">The sequence shown here is derived from an EMBL/GenBank/DDBJ whole genome shotgun (WGS) entry which is preliminary data.</text>
</comment>
<name>A0AAV4QNL2_CAEEX</name>
<dbReference type="AlphaFoldDB" id="A0AAV4QNL2"/>
<evidence type="ECO:0000313" key="3">
    <source>
        <dbReference type="Proteomes" id="UP001054945"/>
    </source>
</evidence>
<dbReference type="Proteomes" id="UP001054945">
    <property type="component" value="Unassembled WGS sequence"/>
</dbReference>
<feature type="compositionally biased region" description="Polar residues" evidence="1">
    <location>
        <begin position="59"/>
        <end position="71"/>
    </location>
</feature>
<evidence type="ECO:0000256" key="1">
    <source>
        <dbReference type="SAM" id="MobiDB-lite"/>
    </source>
</evidence>
<accession>A0AAV4QNL2</accession>
<gene>
    <name evidence="2" type="ORF">CEXT_414281</name>
</gene>